<evidence type="ECO:0000256" key="13">
    <source>
        <dbReference type="SAM" id="MobiDB-lite"/>
    </source>
</evidence>
<evidence type="ECO:0000256" key="12">
    <source>
        <dbReference type="PIRSR" id="PIRSR614732-2"/>
    </source>
</evidence>
<dbReference type="Gene3D" id="3.20.20.70">
    <property type="entry name" value="Aldolase class I"/>
    <property type="match status" value="2"/>
</dbReference>
<dbReference type="KEGG" id="pgri:PgNI_07014"/>
<protein>
    <recommendedName>
        <fullName evidence="4">Orotidine 5'-phosphate decarboxylase</fullName>
        <ecNumber evidence="3">4.1.1.23</ecNumber>
    </recommendedName>
    <alternativeName>
        <fullName evidence="10">OMP decarboxylase</fullName>
    </alternativeName>
    <alternativeName>
        <fullName evidence="9">Uridine 5'-monophosphate synthase</fullName>
    </alternativeName>
</protein>
<evidence type="ECO:0000256" key="2">
    <source>
        <dbReference type="ARBA" id="ARBA00011018"/>
    </source>
</evidence>
<dbReference type="InterPro" id="IPR001754">
    <property type="entry name" value="OMPdeCOase_dom"/>
</dbReference>
<reference evidence="17" key="1">
    <citation type="journal article" date="2019" name="Mol. Biol. Evol.">
        <title>Blast fungal genomes show frequent chromosomal changes, gene gains and losses, and effector gene turnover.</title>
        <authorList>
            <person name="Gomez Luciano L.B."/>
            <person name="Jason Tsai I."/>
            <person name="Chuma I."/>
            <person name="Tosa Y."/>
            <person name="Chen Y.H."/>
            <person name="Li J.Y."/>
            <person name="Li M.Y."/>
            <person name="Jade Lu M.Y."/>
            <person name="Nakayashiki H."/>
            <person name="Li W.H."/>
        </authorList>
    </citation>
    <scope>NUCLEOTIDE SEQUENCE</scope>
    <source>
        <strain evidence="17">NI907</strain>
    </source>
</reference>
<dbReference type="Pfam" id="PF00215">
    <property type="entry name" value="OMPdecase"/>
    <property type="match status" value="1"/>
</dbReference>
<dbReference type="InterPro" id="IPR007219">
    <property type="entry name" value="XnlR_reg_dom"/>
</dbReference>
<dbReference type="PANTHER" id="PTHR32119:SF2">
    <property type="entry name" value="OROTIDINE 5'-PHOSPHATE DECARBOXYLASE"/>
    <property type="match status" value="1"/>
</dbReference>
<feature type="compositionally biased region" description="Basic and acidic residues" evidence="13">
    <location>
        <begin position="421"/>
        <end position="431"/>
    </location>
</feature>
<dbReference type="GO" id="GO:0003677">
    <property type="term" value="F:DNA binding"/>
    <property type="evidence" value="ECO:0007669"/>
    <property type="project" value="InterPro"/>
</dbReference>
<evidence type="ECO:0000313" key="16">
    <source>
        <dbReference type="Proteomes" id="UP000515153"/>
    </source>
</evidence>
<dbReference type="CDD" id="cd04725">
    <property type="entry name" value="OMP_decarboxylase_like"/>
    <property type="match status" value="1"/>
</dbReference>
<feature type="region of interest" description="Disordered" evidence="13">
    <location>
        <begin position="1014"/>
        <end position="1039"/>
    </location>
</feature>
<dbReference type="CDD" id="cd12148">
    <property type="entry name" value="fungal_TF_MHR"/>
    <property type="match status" value="1"/>
</dbReference>
<dbReference type="AlphaFoldDB" id="A0A6P8B365"/>
<dbReference type="GO" id="GO:0005829">
    <property type="term" value="C:cytosol"/>
    <property type="evidence" value="ECO:0007669"/>
    <property type="project" value="TreeGrafter"/>
</dbReference>
<evidence type="ECO:0000256" key="8">
    <source>
        <dbReference type="ARBA" id="ARBA00023242"/>
    </source>
</evidence>
<evidence type="ECO:0000256" key="6">
    <source>
        <dbReference type="ARBA" id="ARBA00022975"/>
    </source>
</evidence>
<keyword evidence="16" id="KW-1185">Reference proteome</keyword>
<feature type="domain" description="Xylanolytic transcriptional activator regulatory" evidence="14">
    <location>
        <begin position="665"/>
        <end position="756"/>
    </location>
</feature>
<dbReference type="SMART" id="SM00934">
    <property type="entry name" value="OMPdecase"/>
    <property type="match status" value="1"/>
</dbReference>
<name>A0A6P8B365_PYRGI</name>
<dbReference type="InterPro" id="IPR011060">
    <property type="entry name" value="RibuloseP-bd_barrel"/>
</dbReference>
<keyword evidence="5" id="KW-0210">Decarboxylase</keyword>
<keyword evidence="8" id="KW-0539">Nucleus</keyword>
<gene>
    <name evidence="17" type="ORF">PgNI_07014</name>
</gene>
<sequence length="1152" mass="126788">MANQQHPTLKMPFGTRAQSASHPLSSYLLRLMELKQSNLCLSADVTTARELIYLAEKAGPSIVVLKTHYDLISGWDYSPKTGTGAKLAALARRYGFLIFEDRKFADIGKTVQMQYTAGTARIIEWAHITNINIHAGKDSVRALAEAAAQWRERIKYEVRTSVSVGTPLSDSFEDDEDGNGAGVGGGSSSMTSPPIAGSSSSGGGPPPSVYGRDSDGRKGSIVSITTVTQSFEPADSPRLSKSMSGEGVDDLVFPGIEEAPLERGLLILAQMSSKGCLMTPDYTAACVEAARENRRFVMGFVAQEGLNSEADDDFITMTPGCKLPPQGEEENGPLEGDGLGQQYNTPAKLIGLGTDIVIVGRGIIKADDPQSEAERYRRKAWSAYQERCDRDSPCSNCVSRNKQDVCRYESPPAPPSTSKKVKLDGKSRQKQEPSPQDSVSDLEHVDFVETSPSKEANFGYANTTPAGSNGVSTLGLLLKIDKVTASGQQGDAGDHLTRITADSDRRVSDVGIRERYKSILRRLPTRDHVERLAEIYLEELNPNYYPLEPDLFRDQLAEWYDVHLNLLDKSGPYALTPEMRPFGALLFQIIAVALLLLPSEGPLATHYKALKDVSGIKAVDLAMDYSESGVAILSLLGKRQMSLTTIQAGFIRANFLKYCALVTEAWHAIGSVIRDAQEIGLHREALEPKPQAVTADDGDSHAATAAVLRNQWHIQHRRRLWHVLFLWDTHAAAVLGRPTSVGEEIQLPLPVDCLVPRDRSSTPVQPRSADDPPTPLTRILWALKAMVYLRQILKLEAKGTNPRNFACVDKLHQDLERFEDEIPPQFRLENPDTSFDDHPDCRWLRAQRTLLPQVSAFNFIVLHRQYVFTRTQSRIEALKACLKMLGAQQIQFAAMKPEQYRAFSIFFGTFDAVILLATLYIVFPKDNLDLLPDALQHFRFAVERFSALSESNNLARAGVGVLRAIFQRLRKSLTLAGSWPSECTDQLLHKSTDTEALSSLGCGKDTVPNTKALEERLAPQTSHRPRDSSVGAEDRPGPQPIQALAQDVEEWSLPDNFDWSALQPITATSDLLYNDLMVGGGLDFSSTGGHDGWQQPQAWWPTDTSVSESDAQAVGNVVGSGDGQQDANSALHFEGHFDQGSVWNMLNFYNPL</sequence>
<organism evidence="16 17">
    <name type="scientific">Pyricularia grisea</name>
    <name type="common">Crabgrass-specific blast fungus</name>
    <name type="synonym">Magnaporthe grisea</name>
    <dbReference type="NCBI Taxonomy" id="148305"/>
    <lineage>
        <taxon>Eukaryota</taxon>
        <taxon>Fungi</taxon>
        <taxon>Dikarya</taxon>
        <taxon>Ascomycota</taxon>
        <taxon>Pezizomycotina</taxon>
        <taxon>Sordariomycetes</taxon>
        <taxon>Sordariomycetidae</taxon>
        <taxon>Magnaporthales</taxon>
        <taxon>Pyriculariaceae</taxon>
        <taxon>Pyricularia</taxon>
    </lineage>
</organism>
<comment type="pathway">
    <text evidence="1">Pyrimidine metabolism; UMP biosynthesis via de novo pathway; UMP from orotate: step 2/2.</text>
</comment>
<proteinExistence type="inferred from homology"/>
<dbReference type="InterPro" id="IPR018089">
    <property type="entry name" value="OMPdecase_AS"/>
</dbReference>
<dbReference type="EC" id="4.1.1.23" evidence="3"/>
<evidence type="ECO:0000256" key="11">
    <source>
        <dbReference type="PIRSR" id="PIRSR614732-1"/>
    </source>
</evidence>
<feature type="region of interest" description="Disordered" evidence="13">
    <location>
        <begin position="165"/>
        <end position="216"/>
    </location>
</feature>
<dbReference type="GeneID" id="41961941"/>
<reference evidence="17" key="3">
    <citation type="submission" date="2025-08" db="UniProtKB">
        <authorList>
            <consortium name="RefSeq"/>
        </authorList>
    </citation>
    <scope>IDENTIFICATION</scope>
    <source>
        <strain evidence="17">NI907</strain>
    </source>
</reference>
<feature type="compositionally biased region" description="Low complexity" evidence="13">
    <location>
        <begin position="188"/>
        <end position="199"/>
    </location>
</feature>
<dbReference type="CDD" id="cd00067">
    <property type="entry name" value="GAL4"/>
    <property type="match status" value="1"/>
</dbReference>
<accession>A0A6P8B365</accession>
<evidence type="ECO:0000256" key="1">
    <source>
        <dbReference type="ARBA" id="ARBA00004861"/>
    </source>
</evidence>
<dbReference type="GO" id="GO:0044205">
    <property type="term" value="P:'de novo' UMP biosynthetic process"/>
    <property type="evidence" value="ECO:0007669"/>
    <property type="project" value="UniProtKB-UniPathway"/>
</dbReference>
<dbReference type="InterPro" id="IPR013785">
    <property type="entry name" value="Aldolase_TIM"/>
</dbReference>
<dbReference type="RefSeq" id="XP_030981459.1">
    <property type="nucleotide sequence ID" value="XM_031127032.1"/>
</dbReference>
<feature type="compositionally biased region" description="Basic and acidic residues" evidence="13">
    <location>
        <begin position="1024"/>
        <end position="1036"/>
    </location>
</feature>
<evidence type="ECO:0000256" key="4">
    <source>
        <dbReference type="ARBA" id="ARBA00021923"/>
    </source>
</evidence>
<evidence type="ECO:0000313" key="17">
    <source>
        <dbReference type="RefSeq" id="XP_030981459.1"/>
    </source>
</evidence>
<dbReference type="Proteomes" id="UP000515153">
    <property type="component" value="Unplaced"/>
</dbReference>
<dbReference type="PROSITE" id="PS00156">
    <property type="entry name" value="OMPDECASE"/>
    <property type="match status" value="1"/>
</dbReference>
<feature type="binding site" evidence="12">
    <location>
        <position position="66"/>
    </location>
    <ligand>
        <name>substrate</name>
    </ligand>
</feature>
<comment type="similarity">
    <text evidence="2">Belongs to the OMP decarboxylase family.</text>
</comment>
<feature type="binding site" evidence="12">
    <location>
        <position position="44"/>
    </location>
    <ligand>
        <name>substrate</name>
    </ligand>
</feature>
<dbReference type="SUPFAM" id="SSF51366">
    <property type="entry name" value="Ribulose-phoshate binding barrel"/>
    <property type="match status" value="1"/>
</dbReference>
<dbReference type="PANTHER" id="PTHR32119">
    <property type="entry name" value="OROTIDINE 5'-PHOSPHATE DECARBOXYLASE"/>
    <property type="match status" value="1"/>
</dbReference>
<evidence type="ECO:0000256" key="5">
    <source>
        <dbReference type="ARBA" id="ARBA00022793"/>
    </source>
</evidence>
<evidence type="ECO:0000256" key="7">
    <source>
        <dbReference type="ARBA" id="ARBA00023239"/>
    </source>
</evidence>
<feature type="active site" description="For OMPdecase activity" evidence="11">
    <location>
        <position position="103"/>
    </location>
</feature>
<dbReference type="UniPathway" id="UPA00070">
    <property type="reaction ID" value="UER00120"/>
</dbReference>
<evidence type="ECO:0000259" key="15">
    <source>
        <dbReference type="SMART" id="SM00934"/>
    </source>
</evidence>
<dbReference type="GO" id="GO:0000981">
    <property type="term" value="F:DNA-binding transcription factor activity, RNA polymerase II-specific"/>
    <property type="evidence" value="ECO:0007669"/>
    <property type="project" value="InterPro"/>
</dbReference>
<dbReference type="GO" id="GO:0008270">
    <property type="term" value="F:zinc ion binding"/>
    <property type="evidence" value="ECO:0007669"/>
    <property type="project" value="InterPro"/>
</dbReference>
<dbReference type="GO" id="GO:0004590">
    <property type="term" value="F:orotidine-5'-phosphate decarboxylase activity"/>
    <property type="evidence" value="ECO:0007669"/>
    <property type="project" value="UniProtKB-EC"/>
</dbReference>
<feature type="active site" description="For OMPdecase activity" evidence="11">
    <location>
        <position position="101"/>
    </location>
</feature>
<evidence type="ECO:0000259" key="14">
    <source>
        <dbReference type="SMART" id="SM00906"/>
    </source>
</evidence>
<evidence type="ECO:0000256" key="9">
    <source>
        <dbReference type="ARBA" id="ARBA00031744"/>
    </source>
</evidence>
<dbReference type="Pfam" id="PF04082">
    <property type="entry name" value="Fungal_trans"/>
    <property type="match status" value="1"/>
</dbReference>
<feature type="domain" description="Orotidine 5'-phosphate decarboxylase" evidence="15">
    <location>
        <begin position="38"/>
        <end position="376"/>
    </location>
</feature>
<feature type="active site" description="For OMPdecase activity" evidence="11">
    <location>
        <position position="106"/>
    </location>
</feature>
<feature type="region of interest" description="Disordered" evidence="13">
    <location>
        <begin position="405"/>
        <end position="443"/>
    </location>
</feature>
<dbReference type="InterPro" id="IPR001138">
    <property type="entry name" value="Zn2Cys6_DnaBD"/>
</dbReference>
<evidence type="ECO:0000256" key="3">
    <source>
        <dbReference type="ARBA" id="ARBA00012321"/>
    </source>
</evidence>
<keyword evidence="7" id="KW-0456">Lyase</keyword>
<dbReference type="InterPro" id="IPR014732">
    <property type="entry name" value="OMPdecase"/>
</dbReference>
<reference evidence="17" key="2">
    <citation type="submission" date="2019-10" db="EMBL/GenBank/DDBJ databases">
        <authorList>
            <consortium name="NCBI Genome Project"/>
        </authorList>
    </citation>
    <scope>NUCLEOTIDE SEQUENCE</scope>
    <source>
        <strain evidence="17">NI907</strain>
    </source>
</reference>
<keyword evidence="6" id="KW-0665">Pyrimidine biosynthesis</keyword>
<evidence type="ECO:0000256" key="10">
    <source>
        <dbReference type="ARBA" id="ARBA00033428"/>
    </source>
</evidence>
<dbReference type="SMART" id="SM00906">
    <property type="entry name" value="Fungal_trans"/>
    <property type="match status" value="1"/>
</dbReference>
<dbReference type="GO" id="GO:0006351">
    <property type="term" value="P:DNA-templated transcription"/>
    <property type="evidence" value="ECO:0007669"/>
    <property type="project" value="InterPro"/>
</dbReference>
<dbReference type="GO" id="GO:0006207">
    <property type="term" value="P:'de novo' pyrimidine nucleobase biosynthetic process"/>
    <property type="evidence" value="ECO:0007669"/>
    <property type="project" value="InterPro"/>
</dbReference>